<keyword evidence="2" id="KW-1185">Reference proteome</keyword>
<organism evidence="1 2">
    <name type="scientific">Araneus ventricosus</name>
    <name type="common">Orbweaver spider</name>
    <name type="synonym">Epeira ventricosa</name>
    <dbReference type="NCBI Taxonomy" id="182803"/>
    <lineage>
        <taxon>Eukaryota</taxon>
        <taxon>Metazoa</taxon>
        <taxon>Ecdysozoa</taxon>
        <taxon>Arthropoda</taxon>
        <taxon>Chelicerata</taxon>
        <taxon>Arachnida</taxon>
        <taxon>Araneae</taxon>
        <taxon>Araneomorphae</taxon>
        <taxon>Entelegynae</taxon>
        <taxon>Araneoidea</taxon>
        <taxon>Araneidae</taxon>
        <taxon>Araneus</taxon>
    </lineage>
</organism>
<evidence type="ECO:0000313" key="1">
    <source>
        <dbReference type="EMBL" id="GBM94640.1"/>
    </source>
</evidence>
<protein>
    <submittedName>
        <fullName evidence="1">Uncharacterized protein</fullName>
    </submittedName>
</protein>
<reference evidence="1 2" key="1">
    <citation type="journal article" date="2019" name="Sci. Rep.">
        <title>Orb-weaving spider Araneus ventricosus genome elucidates the spidroin gene catalogue.</title>
        <authorList>
            <person name="Kono N."/>
            <person name="Nakamura H."/>
            <person name="Ohtoshi R."/>
            <person name="Moran D.A.P."/>
            <person name="Shinohara A."/>
            <person name="Yoshida Y."/>
            <person name="Fujiwara M."/>
            <person name="Mori M."/>
            <person name="Tomita M."/>
            <person name="Arakawa K."/>
        </authorList>
    </citation>
    <scope>NUCLEOTIDE SEQUENCE [LARGE SCALE GENOMIC DNA]</scope>
</reference>
<comment type="caution">
    <text evidence="1">The sequence shown here is derived from an EMBL/GenBank/DDBJ whole genome shotgun (WGS) entry which is preliminary data.</text>
</comment>
<dbReference type="AlphaFoldDB" id="A0A4Y2JX54"/>
<dbReference type="EMBL" id="BGPR01003987">
    <property type="protein sequence ID" value="GBM94640.1"/>
    <property type="molecule type" value="Genomic_DNA"/>
</dbReference>
<proteinExistence type="predicted"/>
<evidence type="ECO:0000313" key="2">
    <source>
        <dbReference type="Proteomes" id="UP000499080"/>
    </source>
</evidence>
<dbReference type="Proteomes" id="UP000499080">
    <property type="component" value="Unassembled WGS sequence"/>
</dbReference>
<gene>
    <name evidence="1" type="ORF">AVEN_20067_1</name>
</gene>
<sequence>MSLSNHKTYTVRKRHYRLVTILCEVDARSVNWEDQTSLLQCDEEVRRIWCRFSYHCCRFTTAQSYCSRAKIYGVYHQNMTFFKQSRTLFFRRCTRIGYHKSRFPLTPQQPRRGANTVNDISRRSRTGTRARGISLIFVDEFGILYLIPERIPDYSARLTGEMQLQFQSRYHMGRSLTLPLCLLVLAGNNGVAFTPWVALPLPTYITHSSQEHALAALRPLTDLRRKNIL</sequence>
<accession>A0A4Y2JX54</accession>
<name>A0A4Y2JX54_ARAVE</name>